<evidence type="ECO:0000256" key="2">
    <source>
        <dbReference type="ARBA" id="ARBA00022603"/>
    </source>
</evidence>
<keyword evidence="2 6" id="KW-0489">Methyltransferase</keyword>
<dbReference type="PIRSF" id="PIRSF015855">
    <property type="entry name" value="TypeIII_Mtase_mKpnI"/>
    <property type="match status" value="1"/>
</dbReference>
<evidence type="ECO:0000256" key="4">
    <source>
        <dbReference type="ARBA" id="ARBA00022691"/>
    </source>
</evidence>
<dbReference type="InterPro" id="IPR002295">
    <property type="entry name" value="N4/N6-MTase_EcoPI_Mod-like"/>
</dbReference>
<dbReference type="Pfam" id="PF01555">
    <property type="entry name" value="N6_N4_Mtase"/>
    <property type="match status" value="1"/>
</dbReference>
<keyword evidence="4" id="KW-0949">S-adenosyl-L-methionine</keyword>
<accession>A0A1Y1RMS5</accession>
<name>A0A1Y1RMS5_9MICC</name>
<dbReference type="InterPro" id="IPR002941">
    <property type="entry name" value="DNA_methylase_N4/N6"/>
</dbReference>
<sequence length="660" mass="74252">MEKAMTEKLNEVPRTTPDFVTEAAAKLAGLFPEVVADGKINLDILKTILDIDVEEGRERFGLTWPGKRDAIRAAQTPTTATLMPDKEESVDWDTTQNVFIEGDNLEVLKTLQKHYYGKIKMIYIDPPYNTGKDFVYADDYADSIGNYLELTGQTDEGGSLSTNSESAGRFHSNWLNMMYPRLRLARNLLADSGAIAIHIDEHEYHHLLTLLNEIFGSANYLGTVVWDKRNPKGDSLKVSQQHEYIVLFARNTRCGNPPKLRRIKPNAPKMLSYAEKLIRKQGKVDEKVRTEYKEWISSKKTELSGGEAAYSKIDDCGRVYQPVSMSWPNKTRASKEYFVPLIHPTTGKECPVPERGWRNPPDTMQKLLSQDLILFGKDETTQPRRKYLLAENLDEKLPSVYYFAGSDDALLKDLGISFDNPKPVALAQYFLDSVIENDDVVVDFFAGSGTTAHAIMQLNAKDGGNRRCISVQLPESTEEKSEARKAGYETISQITRERIRRAGKKILEEEASKLDSRTGTLDVGFRAYKLVDTNFTKWKADSGLSEDELVGLFSDLADSADDHARPEALLTEVLLKLGFSLTEKIETVEVAGLSVFSVADGLVMAYLDEYTQPTLDQLRALVAREPERLVVLEDAFQGNDELKTNLVEECRTRNVDLWTA</sequence>
<gene>
    <name evidence="6" type="ORF">A7979_06335</name>
</gene>
<evidence type="ECO:0000259" key="5">
    <source>
        <dbReference type="Pfam" id="PF01555"/>
    </source>
</evidence>
<dbReference type="GO" id="GO:0003677">
    <property type="term" value="F:DNA binding"/>
    <property type="evidence" value="ECO:0007669"/>
    <property type="project" value="InterPro"/>
</dbReference>
<organism evidence="6 7">
    <name type="scientific">Rothia nasimurium</name>
    <dbReference type="NCBI Taxonomy" id="85336"/>
    <lineage>
        <taxon>Bacteria</taxon>
        <taxon>Bacillati</taxon>
        <taxon>Actinomycetota</taxon>
        <taxon>Actinomycetes</taxon>
        <taxon>Micrococcales</taxon>
        <taxon>Micrococcaceae</taxon>
        <taxon>Rothia</taxon>
    </lineage>
</organism>
<comment type="caution">
    <text evidence="6">The sequence shown here is derived from an EMBL/GenBank/DDBJ whole genome shotgun (WGS) entry which is preliminary data.</text>
</comment>
<dbReference type="EMBL" id="LXWF01000042">
    <property type="protein sequence ID" value="ORC15826.1"/>
    <property type="molecule type" value="Genomic_DNA"/>
</dbReference>
<keyword evidence="3 6" id="KW-0808">Transferase</keyword>
<keyword evidence="7" id="KW-1185">Reference proteome</keyword>
<dbReference type="SUPFAM" id="SSF53335">
    <property type="entry name" value="S-adenosyl-L-methionine-dependent methyltransferases"/>
    <property type="match status" value="1"/>
</dbReference>
<feature type="domain" description="DNA methylase N-4/N-6" evidence="5">
    <location>
        <begin position="119"/>
        <end position="468"/>
    </location>
</feature>
<dbReference type="AlphaFoldDB" id="A0A1Y1RMS5"/>
<dbReference type="GO" id="GO:0032259">
    <property type="term" value="P:methylation"/>
    <property type="evidence" value="ECO:0007669"/>
    <property type="project" value="UniProtKB-KW"/>
</dbReference>
<dbReference type="GO" id="GO:0008170">
    <property type="term" value="F:N-methyltransferase activity"/>
    <property type="evidence" value="ECO:0007669"/>
    <property type="project" value="InterPro"/>
</dbReference>
<dbReference type="PROSITE" id="PS00092">
    <property type="entry name" value="N6_MTASE"/>
    <property type="match status" value="1"/>
</dbReference>
<dbReference type="REBASE" id="201960">
    <property type="entry name" value="M.RnaPT32ORF6335P"/>
</dbReference>
<dbReference type="InterPro" id="IPR002052">
    <property type="entry name" value="DNA_methylase_N6_adenine_CS"/>
</dbReference>
<dbReference type="Gene3D" id="3.40.50.150">
    <property type="entry name" value="Vaccinia Virus protein VP39"/>
    <property type="match status" value="1"/>
</dbReference>
<dbReference type="PRINTS" id="PR00506">
    <property type="entry name" value="D21N6MTFRASE"/>
</dbReference>
<dbReference type="InterPro" id="IPR029063">
    <property type="entry name" value="SAM-dependent_MTases_sf"/>
</dbReference>
<dbReference type="Proteomes" id="UP000192359">
    <property type="component" value="Unassembled WGS sequence"/>
</dbReference>
<reference evidence="6 7" key="1">
    <citation type="submission" date="2016-05" db="EMBL/GenBank/DDBJ databases">
        <title>Draft genome sequence of a porcine commensal Rothia nasimurium.</title>
        <authorList>
            <person name="Gaiser R.A."/>
            <person name="Van Baarlen P."/>
            <person name="Wells J.M."/>
        </authorList>
    </citation>
    <scope>NUCLEOTIDE SEQUENCE [LARGE SCALE GENOMIC DNA]</scope>
    <source>
        <strain evidence="6 7">PT-32</strain>
    </source>
</reference>
<evidence type="ECO:0000256" key="3">
    <source>
        <dbReference type="ARBA" id="ARBA00022679"/>
    </source>
</evidence>
<evidence type="ECO:0000313" key="6">
    <source>
        <dbReference type="EMBL" id="ORC15826.1"/>
    </source>
</evidence>
<comment type="similarity">
    <text evidence="1">Belongs to the N(4)/N(6)-methyltransferase family.</text>
</comment>
<proteinExistence type="inferred from homology"/>
<protein>
    <submittedName>
        <fullName evidence="6">DNA methyltransferase</fullName>
    </submittedName>
</protein>
<evidence type="ECO:0000313" key="7">
    <source>
        <dbReference type="Proteomes" id="UP000192359"/>
    </source>
</evidence>
<evidence type="ECO:0000256" key="1">
    <source>
        <dbReference type="ARBA" id="ARBA00006594"/>
    </source>
</evidence>